<dbReference type="AlphaFoldDB" id="A0A9N8PZM6"/>
<dbReference type="GO" id="GO:0050660">
    <property type="term" value="F:flavin adenine dinucleotide binding"/>
    <property type="evidence" value="ECO:0007669"/>
    <property type="project" value="InterPro"/>
</dbReference>
<dbReference type="InterPro" id="IPR000172">
    <property type="entry name" value="GMC_OxRdtase_N"/>
</dbReference>
<dbReference type="Pfam" id="PF05199">
    <property type="entry name" value="GMC_oxred_C"/>
    <property type="match status" value="1"/>
</dbReference>
<evidence type="ECO:0000256" key="1">
    <source>
        <dbReference type="ARBA" id="ARBA00010790"/>
    </source>
</evidence>
<dbReference type="PIRSF" id="PIRSF000137">
    <property type="entry name" value="Alcohol_oxidase"/>
    <property type="match status" value="1"/>
</dbReference>
<dbReference type="PANTHER" id="PTHR11552">
    <property type="entry name" value="GLUCOSE-METHANOL-CHOLINE GMC OXIDOREDUCTASE"/>
    <property type="match status" value="1"/>
</dbReference>
<keyword evidence="3" id="KW-0285">Flavoprotein</keyword>
<dbReference type="InterPro" id="IPR036188">
    <property type="entry name" value="FAD/NAD-bd_sf"/>
</dbReference>
<feature type="binding site" evidence="2">
    <location>
        <begin position="587"/>
        <end position="588"/>
    </location>
    <ligand>
        <name>FAD</name>
        <dbReference type="ChEBI" id="CHEBI:57692"/>
    </ligand>
</feature>
<dbReference type="PANTHER" id="PTHR11552:SF217">
    <property type="entry name" value="GLUCOSE DEHYDROGENASE [FAD, QUINONE]"/>
    <property type="match status" value="1"/>
</dbReference>
<dbReference type="Pfam" id="PF00732">
    <property type="entry name" value="GMC_oxred_N"/>
    <property type="match status" value="1"/>
</dbReference>
<sequence>MILSAEDCGCTIVEEGPSLLNSPVCSGTYLFMVLLQSYLWGRCDISTPCKRIESVKKTDDKYDFVVVGAGSAGSIVASRLSENGTFKVLLLEAGGPEPLGARVPSLYRNFWGNEEVDWRARAELGDFCLDQGKLGCSWPLGKVLGGTSVLNGMMYHRGHPADFDDWVAHGAEGWSWDEIQPYIYMIENNKQIGSVVDGKYHSDSGVMPIQRYNYQPPQLQDLLDAVNETGFPIIQDINDPNTPAGFAIAQAFNDNGQRYTTARAYLKPKSERPNLSVKLNAHVTKVLFKCKRAVGVEFVDEKGKKRRVKANKEVILTAGALKSPQILMLSGVGPKETLDKFDIPVVADLPVGKSFKNHCGATLYFLLSKVNQTAALDWSALTTYLLNRQGPMSSTGLTQLTGLLYSSYANKSRAQPDLQFFFNGLYAECSKTGQVGEPAGDCSVSGYNVSANAVALLPRSVGYMTLNSSDPFDQALYYPNFFDNPDDMAIIKEGFQYLRKIFESQTLQEKYEVKLDPAYTKECDEVGEAWSDKWSECMIRLHTDPQNHQLGTNAIGLVVDPSLKVYNVTNLRVCDAGAMPSAPTGNPQGAIMVVAEKCADLIRQKWTK</sequence>
<evidence type="ECO:0000259" key="5">
    <source>
        <dbReference type="PROSITE" id="PS00624"/>
    </source>
</evidence>
<dbReference type="EMBL" id="LR824024">
    <property type="protein sequence ID" value="CAD0204384.1"/>
    <property type="molecule type" value="Genomic_DNA"/>
</dbReference>
<comment type="cofactor">
    <cofactor evidence="2">
        <name>FAD</name>
        <dbReference type="ChEBI" id="CHEBI:57692"/>
    </cofactor>
</comment>
<keyword evidence="2 3" id="KW-0274">FAD</keyword>
<feature type="domain" description="Glucose-methanol-choline oxidoreductase N-terminal" evidence="4">
    <location>
        <begin position="141"/>
        <end position="164"/>
    </location>
</feature>
<reference evidence="6" key="1">
    <citation type="submission" date="2021-12" db="EMBL/GenBank/DDBJ databases">
        <authorList>
            <person name="King R."/>
        </authorList>
    </citation>
    <scope>NUCLEOTIDE SEQUENCE</scope>
</reference>
<feature type="binding site" evidence="2">
    <location>
        <position position="283"/>
    </location>
    <ligand>
        <name>FAD</name>
        <dbReference type="ChEBI" id="CHEBI:57692"/>
    </ligand>
</feature>
<organism evidence="6 7">
    <name type="scientific">Chrysodeixis includens</name>
    <name type="common">Soybean looper</name>
    <name type="synonym">Pseudoplusia includens</name>
    <dbReference type="NCBI Taxonomy" id="689277"/>
    <lineage>
        <taxon>Eukaryota</taxon>
        <taxon>Metazoa</taxon>
        <taxon>Ecdysozoa</taxon>
        <taxon>Arthropoda</taxon>
        <taxon>Hexapoda</taxon>
        <taxon>Insecta</taxon>
        <taxon>Pterygota</taxon>
        <taxon>Neoptera</taxon>
        <taxon>Endopterygota</taxon>
        <taxon>Lepidoptera</taxon>
        <taxon>Glossata</taxon>
        <taxon>Ditrysia</taxon>
        <taxon>Noctuoidea</taxon>
        <taxon>Noctuidae</taxon>
        <taxon>Plusiinae</taxon>
        <taxon>Chrysodeixis</taxon>
    </lineage>
</organism>
<dbReference type="PROSITE" id="PS00624">
    <property type="entry name" value="GMC_OXRED_2"/>
    <property type="match status" value="1"/>
</dbReference>
<evidence type="ECO:0000256" key="3">
    <source>
        <dbReference type="RuleBase" id="RU003968"/>
    </source>
</evidence>
<evidence type="ECO:0000313" key="6">
    <source>
        <dbReference type="EMBL" id="CAD0204384.1"/>
    </source>
</evidence>
<dbReference type="SUPFAM" id="SSF51905">
    <property type="entry name" value="FAD/NAD(P)-binding domain"/>
    <property type="match status" value="1"/>
</dbReference>
<dbReference type="Proteomes" id="UP001154114">
    <property type="component" value="Chromosome 21"/>
</dbReference>
<evidence type="ECO:0000256" key="2">
    <source>
        <dbReference type="PIRSR" id="PIRSR000137-2"/>
    </source>
</evidence>
<gene>
    <name evidence="6" type="ORF">CINC_LOCUS6693</name>
</gene>
<feature type="binding site" evidence="2">
    <location>
        <position position="147"/>
    </location>
    <ligand>
        <name>FAD</name>
        <dbReference type="ChEBI" id="CHEBI:57692"/>
    </ligand>
</feature>
<dbReference type="InterPro" id="IPR007867">
    <property type="entry name" value="GMC_OxRtase_C"/>
</dbReference>
<keyword evidence="7" id="KW-1185">Reference proteome</keyword>
<accession>A0A9N8PZM6</accession>
<evidence type="ECO:0000259" key="4">
    <source>
        <dbReference type="PROSITE" id="PS00623"/>
    </source>
</evidence>
<proteinExistence type="inferred from homology"/>
<dbReference type="Gene3D" id="3.50.50.60">
    <property type="entry name" value="FAD/NAD(P)-binding domain"/>
    <property type="match status" value="1"/>
</dbReference>
<evidence type="ECO:0000313" key="7">
    <source>
        <dbReference type="Proteomes" id="UP001154114"/>
    </source>
</evidence>
<dbReference type="OrthoDB" id="269227at2759"/>
<feature type="binding site" evidence="2">
    <location>
        <position position="143"/>
    </location>
    <ligand>
        <name>FAD</name>
        <dbReference type="ChEBI" id="CHEBI:57692"/>
    </ligand>
</feature>
<dbReference type="InterPro" id="IPR012132">
    <property type="entry name" value="GMC_OxRdtase"/>
</dbReference>
<dbReference type="SUPFAM" id="SSF54373">
    <property type="entry name" value="FAD-linked reductases, C-terminal domain"/>
    <property type="match status" value="1"/>
</dbReference>
<comment type="similarity">
    <text evidence="1 3">Belongs to the GMC oxidoreductase family.</text>
</comment>
<name>A0A9N8PZM6_CHRIL</name>
<protein>
    <recommendedName>
        <fullName evidence="4 5">Glucose-methanol-choline oxidoreductase N-terminal domain-containing protein</fullName>
    </recommendedName>
</protein>
<dbReference type="PROSITE" id="PS00623">
    <property type="entry name" value="GMC_OXRED_1"/>
    <property type="match status" value="1"/>
</dbReference>
<dbReference type="Gene3D" id="3.30.560.10">
    <property type="entry name" value="Glucose Oxidase, domain 3"/>
    <property type="match status" value="1"/>
</dbReference>
<feature type="domain" description="Glucose-methanol-choline oxidoreductase N-terminal" evidence="5">
    <location>
        <begin position="319"/>
        <end position="333"/>
    </location>
</feature>
<dbReference type="GO" id="GO:0016614">
    <property type="term" value="F:oxidoreductase activity, acting on CH-OH group of donors"/>
    <property type="evidence" value="ECO:0007669"/>
    <property type="project" value="InterPro"/>
</dbReference>